<evidence type="ECO:0000313" key="1">
    <source>
        <dbReference type="EMBL" id="BBC79859.1"/>
    </source>
</evidence>
<proteinExistence type="predicted"/>
<dbReference type="KEGG" id="aot:AcetOri_orf02272"/>
<organism evidence="1 2">
    <name type="scientific">Acetobacter orientalis</name>
    <dbReference type="NCBI Taxonomy" id="146474"/>
    <lineage>
        <taxon>Bacteria</taxon>
        <taxon>Pseudomonadati</taxon>
        <taxon>Pseudomonadota</taxon>
        <taxon>Alphaproteobacteria</taxon>
        <taxon>Acetobacterales</taxon>
        <taxon>Acetobacteraceae</taxon>
        <taxon>Acetobacter</taxon>
    </lineage>
</organism>
<evidence type="ECO:0000313" key="2">
    <source>
        <dbReference type="Proteomes" id="UP000270034"/>
    </source>
</evidence>
<reference evidence="1 2" key="1">
    <citation type="submission" date="2018-02" db="EMBL/GenBank/DDBJ databases">
        <title>Acetobacter orientalis genome.</title>
        <authorList>
            <person name="Nakashima N."/>
            <person name="Tamura T."/>
        </authorList>
    </citation>
    <scope>NUCLEOTIDE SEQUENCE [LARGE SCALE GENOMIC DNA]</scope>
    <source>
        <strain evidence="1 2">FAN1</strain>
    </source>
</reference>
<accession>A0A2Z5ZHM7</accession>
<sequence length="50" mass="5805">MSYAYALYPFLGAARRHKRGYVPYQPNRPHTMLCRNGVAELWPDCSLVPH</sequence>
<gene>
    <name evidence="1" type="ORF">AcetOrient_orf02272</name>
</gene>
<dbReference type="EMBL" id="AP018515">
    <property type="protein sequence ID" value="BBC79859.1"/>
    <property type="molecule type" value="Genomic_DNA"/>
</dbReference>
<dbReference type="AlphaFoldDB" id="A0A2Z5ZHM7"/>
<name>A0A2Z5ZHM7_9PROT</name>
<dbReference type="Proteomes" id="UP000270034">
    <property type="component" value="Chromosome"/>
</dbReference>
<protein>
    <submittedName>
        <fullName evidence="1">Uncharacterized protein</fullName>
    </submittedName>
</protein>